<comment type="caution">
    <text evidence="2">The sequence shown here is derived from an EMBL/GenBank/DDBJ whole genome shotgun (WGS) entry which is preliminary data.</text>
</comment>
<dbReference type="AlphaFoldDB" id="A0AAD4ZQE9"/>
<sequence>MSSLLIPNISTLVSVKVSETNYLLWESQIKPFLVGQDYWKFLDGSYPCPSSFLTTTVTPSTDTPSESSPTITTTPNPQYTQL</sequence>
<protein>
    <recommendedName>
        <fullName evidence="4">Retrotransposon Copia-like N-terminal domain-containing protein</fullName>
    </recommendedName>
</protein>
<evidence type="ECO:0000256" key="1">
    <source>
        <dbReference type="SAM" id="MobiDB-lite"/>
    </source>
</evidence>
<name>A0AAD4ZQE9_PRUDU</name>
<evidence type="ECO:0000313" key="3">
    <source>
        <dbReference type="Proteomes" id="UP001054821"/>
    </source>
</evidence>
<accession>A0AAD4ZQE9</accession>
<dbReference type="Proteomes" id="UP001054821">
    <property type="component" value="Chromosome 1"/>
</dbReference>
<keyword evidence="3" id="KW-1185">Reference proteome</keyword>
<evidence type="ECO:0008006" key="4">
    <source>
        <dbReference type="Google" id="ProtNLM"/>
    </source>
</evidence>
<organism evidence="2 3">
    <name type="scientific">Prunus dulcis</name>
    <name type="common">Almond</name>
    <name type="synonym">Amygdalus dulcis</name>
    <dbReference type="NCBI Taxonomy" id="3755"/>
    <lineage>
        <taxon>Eukaryota</taxon>
        <taxon>Viridiplantae</taxon>
        <taxon>Streptophyta</taxon>
        <taxon>Embryophyta</taxon>
        <taxon>Tracheophyta</taxon>
        <taxon>Spermatophyta</taxon>
        <taxon>Magnoliopsida</taxon>
        <taxon>eudicotyledons</taxon>
        <taxon>Gunneridae</taxon>
        <taxon>Pentapetalae</taxon>
        <taxon>rosids</taxon>
        <taxon>fabids</taxon>
        <taxon>Rosales</taxon>
        <taxon>Rosaceae</taxon>
        <taxon>Amygdaloideae</taxon>
        <taxon>Amygdaleae</taxon>
        <taxon>Prunus</taxon>
    </lineage>
</organism>
<proteinExistence type="predicted"/>
<dbReference type="EMBL" id="JAJFAZ020000001">
    <property type="protein sequence ID" value="KAI5352259.1"/>
    <property type="molecule type" value="Genomic_DNA"/>
</dbReference>
<reference evidence="2 3" key="1">
    <citation type="journal article" date="2022" name="G3 (Bethesda)">
        <title>Whole-genome sequence and methylome profiling of the almond [Prunus dulcis (Mill.) D.A. Webb] cultivar 'Nonpareil'.</title>
        <authorList>
            <person name="D'Amico-Willman K.M."/>
            <person name="Ouma W.Z."/>
            <person name="Meulia T."/>
            <person name="Sideli G.M."/>
            <person name="Gradziel T.M."/>
            <person name="Fresnedo-Ramirez J."/>
        </authorList>
    </citation>
    <scope>NUCLEOTIDE SEQUENCE [LARGE SCALE GENOMIC DNA]</scope>
    <source>
        <strain evidence="2">Clone GOH B32 T37-40</strain>
    </source>
</reference>
<gene>
    <name evidence="2" type="ORF">L3X38_005150</name>
</gene>
<feature type="region of interest" description="Disordered" evidence="1">
    <location>
        <begin position="56"/>
        <end position="82"/>
    </location>
</feature>
<evidence type="ECO:0000313" key="2">
    <source>
        <dbReference type="EMBL" id="KAI5352259.1"/>
    </source>
</evidence>